<dbReference type="InterPro" id="IPR001211">
    <property type="entry name" value="PLA2"/>
</dbReference>
<keyword evidence="3" id="KW-1015">Disulfide bond</keyword>
<comment type="similarity">
    <text evidence="4">Belongs to the phospholipase A2 family.</text>
</comment>
<evidence type="ECO:0000256" key="5">
    <source>
        <dbReference type="RuleBase" id="RU361236"/>
    </source>
</evidence>
<evidence type="ECO:0000313" key="7">
    <source>
        <dbReference type="EMBL" id="KAJ7423112.1"/>
    </source>
</evidence>
<dbReference type="EC" id="3.1.1.4" evidence="5"/>
<evidence type="ECO:0000256" key="2">
    <source>
        <dbReference type="ARBA" id="ARBA00022525"/>
    </source>
</evidence>
<comment type="catalytic activity">
    <reaction evidence="5">
        <text>a 1,2-diacyl-sn-glycero-3-phosphocholine + H2O = a 1-acyl-sn-glycero-3-phosphocholine + a fatty acid + H(+)</text>
        <dbReference type="Rhea" id="RHEA:15801"/>
        <dbReference type="ChEBI" id="CHEBI:15377"/>
        <dbReference type="ChEBI" id="CHEBI:15378"/>
        <dbReference type="ChEBI" id="CHEBI:28868"/>
        <dbReference type="ChEBI" id="CHEBI:57643"/>
        <dbReference type="ChEBI" id="CHEBI:58168"/>
        <dbReference type="EC" id="3.1.1.4"/>
    </reaction>
</comment>
<dbReference type="Proteomes" id="UP001145742">
    <property type="component" value="Unassembled WGS sequence"/>
</dbReference>
<comment type="cofactor">
    <cofactor evidence="5">
        <name>Ca(2+)</name>
        <dbReference type="ChEBI" id="CHEBI:29108"/>
    </cofactor>
</comment>
<dbReference type="PROSITE" id="PS51257">
    <property type="entry name" value="PROKAR_LIPOPROTEIN"/>
    <property type="match status" value="1"/>
</dbReference>
<dbReference type="PROSITE" id="PS00119">
    <property type="entry name" value="PA2_ASP"/>
    <property type="match status" value="1"/>
</dbReference>
<keyword evidence="2 5" id="KW-0964">Secreted</keyword>
<name>A0ABQ9DNB7_9PASS</name>
<keyword evidence="5" id="KW-0443">Lipid metabolism</keyword>
<evidence type="ECO:0000313" key="8">
    <source>
        <dbReference type="Proteomes" id="UP001145742"/>
    </source>
</evidence>
<dbReference type="SMART" id="SM00085">
    <property type="entry name" value="PA2c"/>
    <property type="match status" value="1"/>
</dbReference>
<dbReference type="PRINTS" id="PR00389">
    <property type="entry name" value="PHPHLIPASEA2"/>
</dbReference>
<dbReference type="EMBL" id="WHWB01032904">
    <property type="protein sequence ID" value="KAJ7423112.1"/>
    <property type="molecule type" value="Genomic_DNA"/>
</dbReference>
<evidence type="ECO:0000259" key="6">
    <source>
        <dbReference type="SMART" id="SM00085"/>
    </source>
</evidence>
<dbReference type="InterPro" id="IPR036444">
    <property type="entry name" value="PLipase_A2_dom_sf"/>
</dbReference>
<comment type="caution">
    <text evidence="7">The sequence shown here is derived from an EMBL/GenBank/DDBJ whole genome shotgun (WGS) entry which is preliminary data.</text>
</comment>
<dbReference type="PANTHER" id="PTHR11716:SF56">
    <property type="entry name" value="GROUP IIE SECRETORY PHOSPHOLIPASE A2"/>
    <property type="match status" value="1"/>
</dbReference>
<reference evidence="7" key="1">
    <citation type="submission" date="2019-10" db="EMBL/GenBank/DDBJ databases">
        <authorList>
            <person name="Soares A.E.R."/>
            <person name="Aleixo A."/>
            <person name="Schneider P."/>
            <person name="Miyaki C.Y."/>
            <person name="Schneider M.P."/>
            <person name="Mello C."/>
            <person name="Vasconcelos A.T.R."/>
        </authorList>
    </citation>
    <scope>NUCLEOTIDE SEQUENCE</scope>
    <source>
        <tissue evidence="7">Muscle</tissue>
    </source>
</reference>
<evidence type="ECO:0000256" key="3">
    <source>
        <dbReference type="ARBA" id="ARBA00023157"/>
    </source>
</evidence>
<proteinExistence type="inferred from homology"/>
<feature type="domain" description="Phospholipase A2-like central" evidence="6">
    <location>
        <begin position="36"/>
        <end position="152"/>
    </location>
</feature>
<evidence type="ECO:0000256" key="1">
    <source>
        <dbReference type="ARBA" id="ARBA00004613"/>
    </source>
</evidence>
<organism evidence="7 8">
    <name type="scientific">Willisornis vidua</name>
    <name type="common">Xingu scale-backed antbird</name>
    <dbReference type="NCBI Taxonomy" id="1566151"/>
    <lineage>
        <taxon>Eukaryota</taxon>
        <taxon>Metazoa</taxon>
        <taxon>Chordata</taxon>
        <taxon>Craniata</taxon>
        <taxon>Vertebrata</taxon>
        <taxon>Euteleostomi</taxon>
        <taxon>Archelosauria</taxon>
        <taxon>Archosauria</taxon>
        <taxon>Dinosauria</taxon>
        <taxon>Saurischia</taxon>
        <taxon>Theropoda</taxon>
        <taxon>Coelurosauria</taxon>
        <taxon>Aves</taxon>
        <taxon>Neognathae</taxon>
        <taxon>Neoaves</taxon>
        <taxon>Telluraves</taxon>
        <taxon>Australaves</taxon>
        <taxon>Passeriformes</taxon>
        <taxon>Thamnophilidae</taxon>
        <taxon>Willisornis</taxon>
    </lineage>
</organism>
<dbReference type="CDD" id="cd00125">
    <property type="entry name" value="PLA2c"/>
    <property type="match status" value="1"/>
</dbReference>
<sequence>MEKRKVVDGLELVDAVGGPGLEFGHPFVGLALVSCNVAQFGDMILRSTGKFPLAYNRYGCNCGFRTSKQPLDATDRCCHVHDCCYRRLASSTCRPMLVFYKYHIQGGQITCGGGTHCQRAACACDKAAAECFRRTRSSYNNAYSNYPLYKCSGRAPSC</sequence>
<dbReference type="Pfam" id="PF00068">
    <property type="entry name" value="Phospholip_A2_1"/>
    <property type="match status" value="1"/>
</dbReference>
<keyword evidence="8" id="KW-1185">Reference proteome</keyword>
<accession>A0ABQ9DNB7</accession>
<dbReference type="InterPro" id="IPR016090">
    <property type="entry name" value="PLA2-like_dom"/>
</dbReference>
<comment type="subcellular location">
    <subcellularLocation>
        <location evidence="1 5">Secreted</location>
    </subcellularLocation>
</comment>
<gene>
    <name evidence="7" type="ORF">WISP_35060</name>
</gene>
<dbReference type="InterPro" id="IPR033113">
    <property type="entry name" value="PLA2_histidine"/>
</dbReference>
<dbReference type="PROSITE" id="PS00118">
    <property type="entry name" value="PA2_HIS"/>
    <property type="match status" value="1"/>
</dbReference>
<keyword evidence="5" id="KW-0106">Calcium</keyword>
<evidence type="ECO:0000256" key="4">
    <source>
        <dbReference type="RuleBase" id="RU003654"/>
    </source>
</evidence>
<dbReference type="Gene3D" id="1.20.90.10">
    <property type="entry name" value="Phospholipase A2 domain"/>
    <property type="match status" value="1"/>
</dbReference>
<protein>
    <recommendedName>
        <fullName evidence="5">Phospholipase A2</fullName>
        <ecNumber evidence="5">3.1.1.4</ecNumber>
    </recommendedName>
</protein>
<keyword evidence="5" id="KW-0378">Hydrolase</keyword>
<dbReference type="SUPFAM" id="SSF48619">
    <property type="entry name" value="Phospholipase A2, PLA2"/>
    <property type="match status" value="1"/>
</dbReference>
<dbReference type="InterPro" id="IPR033112">
    <property type="entry name" value="PLA2_Asp_AS"/>
</dbReference>
<dbReference type="PANTHER" id="PTHR11716">
    <property type="entry name" value="PHOSPHOLIPASE A2 FAMILY MEMBER"/>
    <property type="match status" value="1"/>
</dbReference>